<dbReference type="Gene3D" id="2.130.10.10">
    <property type="entry name" value="YVTN repeat-like/Quinoprotein amine dehydrogenase"/>
    <property type="match status" value="4"/>
</dbReference>
<dbReference type="Pfam" id="PF00400">
    <property type="entry name" value="WD40"/>
    <property type="match status" value="2"/>
</dbReference>
<dbReference type="RefSeq" id="WP_190564166.1">
    <property type="nucleotide sequence ID" value="NZ_JACJQU010000019.1"/>
</dbReference>
<feature type="repeat" description="WD" evidence="3">
    <location>
        <begin position="613"/>
        <end position="654"/>
    </location>
</feature>
<dbReference type="CDD" id="cd00200">
    <property type="entry name" value="WD40"/>
    <property type="match status" value="1"/>
</dbReference>
<sequence>MQPGLNLLIQLVLEFAPVMVNIIQKQTEGNSKNQISQIPEVFQDFIQTVDNVTRLDITKTEFTQQQQLAIYHHATQLKIANQERETSIKLPEVHKILDSWPLRLYPSQILESSPNCKRVPLKVFLAAPQIQFDKFDFHNPKITEEIEPKLAEGLREFINNNYSLHHPERPIEFLAGAWDSKRFHSESSIKALFSGLKTQPTLILESEKDGDYLNFRIAYWGLGQENYYYKTIARLPYRQILQESAKNRAWEWRKIKNQLLALGEDLEVINNLGRERNLNLEILEKVEKWQSQGIDVSQLSLEYHIGHHDWEHLYQVLITCHCLVTAWVTDVYYLVNYDVNPLLPELLPSLLNDAVDLQSLQLIANSYKQVYQTLKNERRSRIPELALQLAQGLSHVPNSDWSQEQVDYSIDTWLEMRQVSTKEVIHPLQAMQLALKLEDETYISRLKEYFTGIGDGENLVYVESLLEKIAILKVNRSLEMLNLNHTLTGHSGKVYSVAISPDNEVLVSGCADKTINMWNLQTGKLIRTFTGNSGAISSVSVSPDGNFLAVGSCEHPQGNVKVWNLKTGKLIHTLLGHQKPVNVVAISPDAAILASGSHKIKIWSLQKGERICTLWHSSAVYAVAISPDGTILASGSSDHKIRLWNPCTGDPLRTIAGHLGEVTSIAISSNGEHLFSGSADSTIKIWQLSTGKLLKTLNGHTEKVKSIAVSPNCEFICSGSADSTIKMWDISTGEVLQTLTGHSGVVNSISLSADGKILASGSSDKTVKIWQVMK</sequence>
<dbReference type="PROSITE" id="PS50082">
    <property type="entry name" value="WD_REPEATS_2"/>
    <property type="match status" value="6"/>
</dbReference>
<evidence type="ECO:0000313" key="5">
    <source>
        <dbReference type="Proteomes" id="UP000662185"/>
    </source>
</evidence>
<dbReference type="InterPro" id="IPR019775">
    <property type="entry name" value="WD40_repeat_CS"/>
</dbReference>
<name>A0A926WK99_9NOST</name>
<evidence type="ECO:0000256" key="1">
    <source>
        <dbReference type="ARBA" id="ARBA00022574"/>
    </source>
</evidence>
<proteinExistence type="predicted"/>
<feature type="repeat" description="WD" evidence="3">
    <location>
        <begin position="574"/>
        <end position="613"/>
    </location>
</feature>
<comment type="caution">
    <text evidence="4">The sequence shown here is derived from an EMBL/GenBank/DDBJ whole genome shotgun (WGS) entry which is preliminary data.</text>
</comment>
<evidence type="ECO:0000256" key="3">
    <source>
        <dbReference type="PROSITE-ProRule" id="PRU00221"/>
    </source>
</evidence>
<organism evidence="4 5">
    <name type="scientific">Anabaena sphaerica FACHB-251</name>
    <dbReference type="NCBI Taxonomy" id="2692883"/>
    <lineage>
        <taxon>Bacteria</taxon>
        <taxon>Bacillati</taxon>
        <taxon>Cyanobacteriota</taxon>
        <taxon>Cyanophyceae</taxon>
        <taxon>Nostocales</taxon>
        <taxon>Nostocaceae</taxon>
        <taxon>Anabaena</taxon>
    </lineage>
</organism>
<accession>A0A926WK99</accession>
<protein>
    <submittedName>
        <fullName evidence="4">WD40 repeat domain-containing protein</fullName>
    </submittedName>
</protein>
<dbReference type="PROSITE" id="PS00678">
    <property type="entry name" value="WD_REPEATS_1"/>
    <property type="match status" value="2"/>
</dbReference>
<dbReference type="PANTHER" id="PTHR19879:SF9">
    <property type="entry name" value="TRANSCRIPTION INITIATION FACTOR TFIID SUBUNIT 5"/>
    <property type="match status" value="1"/>
</dbReference>
<feature type="repeat" description="WD" evidence="3">
    <location>
        <begin position="655"/>
        <end position="696"/>
    </location>
</feature>
<dbReference type="SUPFAM" id="SSF50978">
    <property type="entry name" value="WD40 repeat-like"/>
    <property type="match status" value="1"/>
</dbReference>
<dbReference type="InterPro" id="IPR036322">
    <property type="entry name" value="WD40_repeat_dom_sf"/>
</dbReference>
<dbReference type="PRINTS" id="PR00320">
    <property type="entry name" value="GPROTEINBRPT"/>
</dbReference>
<dbReference type="PROSITE" id="PS50294">
    <property type="entry name" value="WD_REPEATS_REGION"/>
    <property type="match status" value="5"/>
</dbReference>
<dbReference type="SMART" id="SM00320">
    <property type="entry name" value="WD40"/>
    <property type="match status" value="7"/>
</dbReference>
<evidence type="ECO:0000256" key="2">
    <source>
        <dbReference type="ARBA" id="ARBA00022737"/>
    </source>
</evidence>
<gene>
    <name evidence="4" type="ORF">H6G06_22205</name>
</gene>
<dbReference type="EMBL" id="JACJQU010000019">
    <property type="protein sequence ID" value="MBD2296115.1"/>
    <property type="molecule type" value="Genomic_DNA"/>
</dbReference>
<dbReference type="AlphaFoldDB" id="A0A926WK99"/>
<feature type="repeat" description="WD" evidence="3">
    <location>
        <begin position="487"/>
        <end position="528"/>
    </location>
</feature>
<keyword evidence="5" id="KW-1185">Reference proteome</keyword>
<evidence type="ECO:0000313" key="4">
    <source>
        <dbReference type="EMBL" id="MBD2296115.1"/>
    </source>
</evidence>
<dbReference type="InterPro" id="IPR001680">
    <property type="entry name" value="WD40_rpt"/>
</dbReference>
<dbReference type="PANTHER" id="PTHR19879">
    <property type="entry name" value="TRANSCRIPTION INITIATION FACTOR TFIID"/>
    <property type="match status" value="1"/>
</dbReference>
<feature type="repeat" description="WD" evidence="3">
    <location>
        <begin position="697"/>
        <end position="738"/>
    </location>
</feature>
<dbReference type="InterPro" id="IPR015943">
    <property type="entry name" value="WD40/YVTN_repeat-like_dom_sf"/>
</dbReference>
<dbReference type="InterPro" id="IPR020472">
    <property type="entry name" value="WD40_PAC1"/>
</dbReference>
<dbReference type="Proteomes" id="UP000662185">
    <property type="component" value="Unassembled WGS sequence"/>
</dbReference>
<keyword evidence="2" id="KW-0677">Repeat</keyword>
<dbReference type="Pfam" id="PF25173">
    <property type="entry name" value="Beta-prop_WDR3_1st"/>
    <property type="match status" value="1"/>
</dbReference>
<feature type="repeat" description="WD" evidence="3">
    <location>
        <begin position="739"/>
        <end position="774"/>
    </location>
</feature>
<reference evidence="5" key="1">
    <citation type="journal article" date="2020" name="ISME J.">
        <title>Comparative genomics reveals insights into cyanobacterial evolution and habitat adaptation.</title>
        <authorList>
            <person name="Chen M.Y."/>
            <person name="Teng W.K."/>
            <person name="Zhao L."/>
            <person name="Hu C.X."/>
            <person name="Zhou Y.K."/>
            <person name="Han B.P."/>
            <person name="Song L.R."/>
            <person name="Shu W.S."/>
        </authorList>
    </citation>
    <scope>NUCLEOTIDE SEQUENCE [LARGE SCALE GENOMIC DNA]</scope>
    <source>
        <strain evidence="5">FACHB-251</strain>
    </source>
</reference>
<keyword evidence="1 3" id="KW-0853">WD repeat</keyword>